<gene>
    <name evidence="2" type="ORF">J2T09_004949</name>
</gene>
<dbReference type="Gene3D" id="3.40.630.30">
    <property type="match status" value="1"/>
</dbReference>
<dbReference type="PANTHER" id="PTHR43792">
    <property type="entry name" value="GNAT FAMILY, PUTATIVE (AFU_ORTHOLOGUE AFUA_3G00765)-RELATED-RELATED"/>
    <property type="match status" value="1"/>
</dbReference>
<name>A0ABT9Q225_9HYPH</name>
<feature type="domain" description="N-acetyltransferase" evidence="1">
    <location>
        <begin position="15"/>
        <end position="181"/>
    </location>
</feature>
<accession>A0ABT9Q225</accession>
<proteinExistence type="predicted"/>
<dbReference type="Pfam" id="PF13302">
    <property type="entry name" value="Acetyltransf_3"/>
    <property type="match status" value="1"/>
</dbReference>
<comment type="caution">
    <text evidence="2">The sequence shown here is derived from an EMBL/GenBank/DDBJ whole genome shotgun (WGS) entry which is preliminary data.</text>
</comment>
<evidence type="ECO:0000313" key="3">
    <source>
        <dbReference type="Proteomes" id="UP001241472"/>
    </source>
</evidence>
<dbReference type="InterPro" id="IPR016181">
    <property type="entry name" value="Acyl_CoA_acyltransferase"/>
</dbReference>
<evidence type="ECO:0000259" key="1">
    <source>
        <dbReference type="PROSITE" id="PS51186"/>
    </source>
</evidence>
<protein>
    <submittedName>
        <fullName evidence="2">RimJ/RimL family protein N-acetyltransferase</fullName>
    </submittedName>
</protein>
<dbReference type="Proteomes" id="UP001241472">
    <property type="component" value="Unassembled WGS sequence"/>
</dbReference>
<dbReference type="InterPro" id="IPR051531">
    <property type="entry name" value="N-acetyltransferase"/>
</dbReference>
<dbReference type="InterPro" id="IPR000182">
    <property type="entry name" value="GNAT_dom"/>
</dbReference>
<dbReference type="CDD" id="cd04301">
    <property type="entry name" value="NAT_SF"/>
    <property type="match status" value="1"/>
</dbReference>
<dbReference type="SUPFAM" id="SSF55729">
    <property type="entry name" value="Acyl-CoA N-acyltransferases (Nat)"/>
    <property type="match status" value="1"/>
</dbReference>
<sequence>MNLQSLPTSVTTERLILRKFLPGDLESYAAYRTREDVYRYLYATPSTGTVLEEKFAKLLEAPFENDGDDFHFAVTRKDDGALIGDVMLKLANKAALQAEVGYVFHPDYGGKGYATEAVSAMISVGFEAFGFHRIFARLDSRNKGSVGIVERLGLRREAHLIENDRFNGEWGDEYVYAALAREWAAVH</sequence>
<evidence type="ECO:0000313" key="2">
    <source>
        <dbReference type="EMBL" id="MDP9840169.1"/>
    </source>
</evidence>
<keyword evidence="3" id="KW-1185">Reference proteome</keyword>
<dbReference type="RefSeq" id="WP_306839514.1">
    <property type="nucleotide sequence ID" value="NZ_JAUSRF010000023.1"/>
</dbReference>
<reference evidence="2 3" key="1">
    <citation type="submission" date="2023-07" db="EMBL/GenBank/DDBJ databases">
        <title>Sorghum-associated microbial communities from plants grown in Nebraska, USA.</title>
        <authorList>
            <person name="Schachtman D."/>
        </authorList>
    </citation>
    <scope>NUCLEOTIDE SEQUENCE [LARGE SCALE GENOMIC DNA]</scope>
    <source>
        <strain evidence="2 3">DS1307</strain>
    </source>
</reference>
<dbReference type="PROSITE" id="PS51186">
    <property type="entry name" value="GNAT"/>
    <property type="match status" value="1"/>
</dbReference>
<dbReference type="EMBL" id="JAUSRF010000023">
    <property type="protein sequence ID" value="MDP9840169.1"/>
    <property type="molecule type" value="Genomic_DNA"/>
</dbReference>
<organism evidence="2 3">
    <name type="scientific">Neorhizobium huautlense</name>
    <dbReference type="NCBI Taxonomy" id="67774"/>
    <lineage>
        <taxon>Bacteria</taxon>
        <taxon>Pseudomonadati</taxon>
        <taxon>Pseudomonadota</taxon>
        <taxon>Alphaproteobacteria</taxon>
        <taxon>Hyphomicrobiales</taxon>
        <taxon>Rhizobiaceae</taxon>
        <taxon>Rhizobium/Agrobacterium group</taxon>
        <taxon>Neorhizobium</taxon>
    </lineage>
</organism>
<dbReference type="PANTHER" id="PTHR43792:SF1">
    <property type="entry name" value="N-ACETYLTRANSFERASE DOMAIN-CONTAINING PROTEIN"/>
    <property type="match status" value="1"/>
</dbReference>